<dbReference type="GO" id="GO:0004674">
    <property type="term" value="F:protein serine/threonine kinase activity"/>
    <property type="evidence" value="ECO:0007669"/>
    <property type="project" value="UniProtKB-KW"/>
</dbReference>
<keyword evidence="3 9" id="KW-0547">Nucleotide-binding</keyword>
<evidence type="ECO:0000256" key="3">
    <source>
        <dbReference type="ARBA" id="ARBA00022741"/>
    </source>
</evidence>
<dbReference type="SMART" id="SM00240">
    <property type="entry name" value="FHA"/>
    <property type="match status" value="1"/>
</dbReference>
<dbReference type="PROSITE" id="PS50011">
    <property type="entry name" value="PROTEIN_KINASE_DOM"/>
    <property type="match status" value="1"/>
</dbReference>
<evidence type="ECO:0000256" key="10">
    <source>
        <dbReference type="PIRSR" id="PIRSR630616-3"/>
    </source>
</evidence>
<sequence length="454" mass="51635">MGEVQAKLEEEEKLPDTLSPCESALSNLTRTGWGRLLPVNCSLTARELTEDIYTIGREPKCAVSITKYDVKPELYRQISKVQCRISRSQVNDDEYVVFLEDLSSNGTFVNRQKVGKGEKMVISSDDEISFALADFKVFVYIDSKDSSQWMPNSLSRKYHLIKHLGAGGFAEVKLVLDKKSCTKLAMKRLNKTGIEEKTIINEIQILRGLKHPCIVEWVDLDATNDDVFIIMEYVPDGNLLEKLQKDRRLSEPLSKLIFAQLVWAVRYMHEQRITHRDIKPENILISVKRDGLVVAKIADFGLAKIKDTMTHLKTACGTLHYTAPEVLSSRGEQEYTSKVDLWALGAVLYVCLTGRRPFAAKVDEPALLINLIMKGAYSKSTLEWKTLSPQAKLIIQRLLTVNPNLRYDCSDLFQTAWMKDPNLMNDLCTLFGSMNPFDEDTSERPTKIRRVFEV</sequence>
<dbReference type="PANTHER" id="PTHR24350">
    <property type="entry name" value="SERINE/THREONINE-PROTEIN KINASE IAL-RELATED"/>
    <property type="match status" value="1"/>
</dbReference>
<evidence type="ECO:0000256" key="7">
    <source>
        <dbReference type="ARBA" id="ARBA00048679"/>
    </source>
</evidence>
<dbReference type="Gene3D" id="2.60.200.20">
    <property type="match status" value="1"/>
</dbReference>
<dbReference type="EMBL" id="GDHC01006041">
    <property type="protein sequence ID" value="JAQ12588.1"/>
    <property type="molecule type" value="Transcribed_RNA"/>
</dbReference>
<dbReference type="GO" id="GO:0005524">
    <property type="term" value="F:ATP binding"/>
    <property type="evidence" value="ECO:0007669"/>
    <property type="project" value="UniProtKB-UniRule"/>
</dbReference>
<dbReference type="InterPro" id="IPR011009">
    <property type="entry name" value="Kinase-like_dom_sf"/>
</dbReference>
<feature type="binding site" evidence="9">
    <location>
        <begin position="281"/>
        <end position="282"/>
    </location>
    <ligand>
        <name>ATP</name>
        <dbReference type="ChEBI" id="CHEBI:30616"/>
    </ligand>
</feature>
<evidence type="ECO:0000256" key="4">
    <source>
        <dbReference type="ARBA" id="ARBA00022777"/>
    </source>
</evidence>
<dbReference type="InterPro" id="IPR008984">
    <property type="entry name" value="SMAD_FHA_dom_sf"/>
</dbReference>
<evidence type="ECO:0000256" key="1">
    <source>
        <dbReference type="ARBA" id="ARBA00022527"/>
    </source>
</evidence>
<dbReference type="InterPro" id="IPR000719">
    <property type="entry name" value="Prot_kinase_dom"/>
</dbReference>
<evidence type="ECO:0000256" key="11">
    <source>
        <dbReference type="PROSITE-ProRule" id="PRU10141"/>
    </source>
</evidence>
<dbReference type="FunFam" id="1.10.510.10:FF:000571">
    <property type="entry name" value="Maternal embryonic leucine zipper kinase"/>
    <property type="match status" value="1"/>
</dbReference>
<feature type="domain" description="FHA" evidence="13">
    <location>
        <begin position="53"/>
        <end position="114"/>
    </location>
</feature>
<evidence type="ECO:0000259" key="13">
    <source>
        <dbReference type="PROSITE" id="PS50006"/>
    </source>
</evidence>
<feature type="cross-link" description="Glycyl lysine isopeptide (Lys-Gly) (interchain with G-Cter in SUMO2)" evidence="10">
    <location>
        <position position="279"/>
    </location>
</feature>
<feature type="binding site" evidence="9">
    <location>
        <position position="299"/>
    </location>
    <ligand>
        <name>ATP</name>
        <dbReference type="ChEBI" id="CHEBI:30616"/>
    </ligand>
</feature>
<evidence type="ECO:0000313" key="16">
    <source>
        <dbReference type="EMBL" id="JAG21834.1"/>
    </source>
</evidence>
<dbReference type="EMBL" id="GBHO01021770">
    <property type="protein sequence ID" value="JAG21834.1"/>
    <property type="molecule type" value="Transcribed_RNA"/>
</dbReference>
<dbReference type="InterPro" id="IPR017441">
    <property type="entry name" value="Protein_kinase_ATP_BS"/>
</dbReference>
<dbReference type="InterPro" id="IPR030616">
    <property type="entry name" value="Aur-like"/>
</dbReference>
<dbReference type="PROSITE" id="PS00107">
    <property type="entry name" value="PROTEIN_KINASE_ATP"/>
    <property type="match status" value="1"/>
</dbReference>
<dbReference type="SUPFAM" id="SSF56112">
    <property type="entry name" value="Protein kinase-like (PK-like)"/>
    <property type="match status" value="1"/>
</dbReference>
<feature type="active site" description="Proton acceptor" evidence="8">
    <location>
        <position position="277"/>
    </location>
</feature>
<keyword evidence="2" id="KW-0808">Transferase</keyword>
<name>A0A0A9XSM7_LYGHE</name>
<dbReference type="CDD" id="cd22666">
    <property type="entry name" value="FHA_CHK2"/>
    <property type="match status" value="1"/>
</dbReference>
<feature type="binding site" evidence="9 11">
    <location>
        <position position="187"/>
    </location>
    <ligand>
        <name>ATP</name>
        <dbReference type="ChEBI" id="CHEBI:30616"/>
    </ligand>
</feature>
<dbReference type="SMART" id="SM00220">
    <property type="entry name" value="S_TKc"/>
    <property type="match status" value="1"/>
</dbReference>
<protein>
    <submittedName>
        <fullName evidence="15">Ovarian-specific serine/threonine-protein kinase Lok</fullName>
    </submittedName>
</protein>
<dbReference type="AlphaFoldDB" id="A0A0A9XSM7"/>
<keyword evidence="5 9" id="KW-0067">ATP-binding</keyword>
<evidence type="ECO:0000313" key="15">
    <source>
        <dbReference type="EMBL" id="JAG21833.1"/>
    </source>
</evidence>
<evidence type="ECO:0000313" key="17">
    <source>
        <dbReference type="EMBL" id="JAQ10492.1"/>
    </source>
</evidence>
<proteinExistence type="inferred from homology"/>
<gene>
    <name evidence="15" type="primary">lok_1</name>
    <name evidence="16" type="synonym">lok_0</name>
    <name evidence="16" type="ORF">CM83_73396</name>
    <name evidence="15" type="ORF">CM83_73398</name>
    <name evidence="18" type="ORF">g.50545</name>
    <name evidence="17" type="ORF">g.50547</name>
</gene>
<feature type="domain" description="Protein kinase" evidence="14">
    <location>
        <begin position="158"/>
        <end position="418"/>
    </location>
</feature>
<evidence type="ECO:0000259" key="14">
    <source>
        <dbReference type="PROSITE" id="PS50011"/>
    </source>
</evidence>
<evidence type="ECO:0000256" key="6">
    <source>
        <dbReference type="ARBA" id="ARBA00047899"/>
    </source>
</evidence>
<dbReference type="Pfam" id="PF00498">
    <property type="entry name" value="FHA"/>
    <property type="match status" value="1"/>
</dbReference>
<reference evidence="17" key="3">
    <citation type="journal article" date="2016" name="Gigascience">
        <title>De novo construction of an expanded transcriptome assembly for the western tarnished plant bug, Lygus hesperus.</title>
        <authorList>
            <person name="Tassone E.E."/>
            <person name="Geib S.M."/>
            <person name="Hall B."/>
            <person name="Fabrick J.A."/>
            <person name="Brent C.S."/>
            <person name="Hull J.J."/>
        </authorList>
    </citation>
    <scope>NUCLEOTIDE SEQUENCE</scope>
</reference>
<comment type="similarity">
    <text evidence="12">Belongs to the protein kinase superfamily.</text>
</comment>
<keyword evidence="4 15" id="KW-0418">Kinase</keyword>
<reference evidence="15" key="1">
    <citation type="journal article" date="2014" name="PLoS ONE">
        <title>Transcriptome-Based Identification of ABC Transporters in the Western Tarnished Plant Bug Lygus hesperus.</title>
        <authorList>
            <person name="Hull J.J."/>
            <person name="Chaney K."/>
            <person name="Geib S.M."/>
            <person name="Fabrick J.A."/>
            <person name="Brent C.S."/>
            <person name="Walsh D."/>
            <person name="Lavine L.C."/>
        </authorList>
    </citation>
    <scope>NUCLEOTIDE SEQUENCE</scope>
</reference>
<evidence type="ECO:0000256" key="8">
    <source>
        <dbReference type="PIRSR" id="PIRSR630616-1"/>
    </source>
</evidence>
<dbReference type="PROSITE" id="PS00108">
    <property type="entry name" value="PROTEIN_KINASE_ST"/>
    <property type="match status" value="1"/>
</dbReference>
<evidence type="ECO:0000256" key="12">
    <source>
        <dbReference type="RuleBase" id="RU000304"/>
    </source>
</evidence>
<reference evidence="15" key="2">
    <citation type="submission" date="2014-07" db="EMBL/GenBank/DDBJ databases">
        <authorList>
            <person name="Hull J."/>
        </authorList>
    </citation>
    <scope>NUCLEOTIDE SEQUENCE</scope>
</reference>
<dbReference type="Gene3D" id="1.10.510.10">
    <property type="entry name" value="Transferase(Phosphotransferase) domain 1"/>
    <property type="match status" value="1"/>
</dbReference>
<dbReference type="EMBL" id="GBHO01021771">
    <property type="protein sequence ID" value="JAG21833.1"/>
    <property type="molecule type" value="Transcribed_RNA"/>
</dbReference>
<keyword evidence="1 12" id="KW-0723">Serine/threonine-protein kinase</keyword>
<evidence type="ECO:0000256" key="2">
    <source>
        <dbReference type="ARBA" id="ARBA00022679"/>
    </source>
</evidence>
<comment type="catalytic activity">
    <reaction evidence="7">
        <text>L-seryl-[protein] + ATP = O-phospho-L-seryl-[protein] + ADP + H(+)</text>
        <dbReference type="Rhea" id="RHEA:17989"/>
        <dbReference type="Rhea" id="RHEA-COMP:9863"/>
        <dbReference type="Rhea" id="RHEA-COMP:11604"/>
        <dbReference type="ChEBI" id="CHEBI:15378"/>
        <dbReference type="ChEBI" id="CHEBI:29999"/>
        <dbReference type="ChEBI" id="CHEBI:30616"/>
        <dbReference type="ChEBI" id="CHEBI:83421"/>
        <dbReference type="ChEBI" id="CHEBI:456216"/>
        <dbReference type="EC" id="2.7.11.1"/>
    </reaction>
</comment>
<dbReference type="EMBL" id="GDHC01008137">
    <property type="protein sequence ID" value="JAQ10492.1"/>
    <property type="molecule type" value="Transcribed_RNA"/>
</dbReference>
<dbReference type="Pfam" id="PF00069">
    <property type="entry name" value="Pkinase"/>
    <property type="match status" value="1"/>
</dbReference>
<comment type="catalytic activity">
    <reaction evidence="6">
        <text>L-threonyl-[protein] + ATP = O-phospho-L-threonyl-[protein] + ADP + H(+)</text>
        <dbReference type="Rhea" id="RHEA:46608"/>
        <dbReference type="Rhea" id="RHEA-COMP:11060"/>
        <dbReference type="Rhea" id="RHEA-COMP:11605"/>
        <dbReference type="ChEBI" id="CHEBI:15378"/>
        <dbReference type="ChEBI" id="CHEBI:30013"/>
        <dbReference type="ChEBI" id="CHEBI:30616"/>
        <dbReference type="ChEBI" id="CHEBI:61977"/>
        <dbReference type="ChEBI" id="CHEBI:456216"/>
        <dbReference type="EC" id="2.7.11.1"/>
    </reaction>
</comment>
<organism evidence="15">
    <name type="scientific">Lygus hesperus</name>
    <name type="common">Western plant bug</name>
    <dbReference type="NCBI Taxonomy" id="30085"/>
    <lineage>
        <taxon>Eukaryota</taxon>
        <taxon>Metazoa</taxon>
        <taxon>Ecdysozoa</taxon>
        <taxon>Arthropoda</taxon>
        <taxon>Hexapoda</taxon>
        <taxon>Insecta</taxon>
        <taxon>Pterygota</taxon>
        <taxon>Neoptera</taxon>
        <taxon>Paraneoptera</taxon>
        <taxon>Hemiptera</taxon>
        <taxon>Heteroptera</taxon>
        <taxon>Panheteroptera</taxon>
        <taxon>Cimicomorpha</taxon>
        <taxon>Miridae</taxon>
        <taxon>Mirini</taxon>
        <taxon>Lygus</taxon>
    </lineage>
</organism>
<dbReference type="InterPro" id="IPR000253">
    <property type="entry name" value="FHA_dom"/>
</dbReference>
<evidence type="ECO:0000313" key="18">
    <source>
        <dbReference type="EMBL" id="JAQ12588.1"/>
    </source>
</evidence>
<evidence type="ECO:0000256" key="9">
    <source>
        <dbReference type="PIRSR" id="PIRSR630616-2"/>
    </source>
</evidence>
<dbReference type="PROSITE" id="PS50006">
    <property type="entry name" value="FHA_DOMAIN"/>
    <property type="match status" value="1"/>
</dbReference>
<evidence type="ECO:0000256" key="5">
    <source>
        <dbReference type="ARBA" id="ARBA00022840"/>
    </source>
</evidence>
<dbReference type="SUPFAM" id="SSF49879">
    <property type="entry name" value="SMAD/FHA domain"/>
    <property type="match status" value="1"/>
</dbReference>
<accession>A0A0A9XSM7</accession>
<dbReference type="InterPro" id="IPR008271">
    <property type="entry name" value="Ser/Thr_kinase_AS"/>
</dbReference>